<feature type="transmembrane region" description="Helical" evidence="1">
    <location>
        <begin position="20"/>
        <end position="40"/>
    </location>
</feature>
<protein>
    <recommendedName>
        <fullName evidence="4">Beta-methylgalactoside transporter</fullName>
    </recommendedName>
</protein>
<keyword evidence="3" id="KW-1185">Reference proteome</keyword>
<keyword evidence="1" id="KW-0472">Membrane</keyword>
<feature type="transmembrane region" description="Helical" evidence="1">
    <location>
        <begin position="190"/>
        <end position="212"/>
    </location>
</feature>
<gene>
    <name evidence="2" type="ORF">RO21_05070</name>
</gene>
<accession>A0A0J5P898</accession>
<feature type="transmembrane region" description="Helical" evidence="1">
    <location>
        <begin position="106"/>
        <end position="126"/>
    </location>
</feature>
<comment type="caution">
    <text evidence="2">The sequence shown here is derived from an EMBL/GenBank/DDBJ whole genome shotgun (WGS) entry which is preliminary data.</text>
</comment>
<dbReference type="RefSeq" id="WP_047976708.1">
    <property type="nucleotide sequence ID" value="NZ_JWIZ01000024.1"/>
</dbReference>
<evidence type="ECO:0008006" key="4">
    <source>
        <dbReference type="Google" id="ProtNLM"/>
    </source>
</evidence>
<dbReference type="EMBL" id="JWIZ01000024">
    <property type="protein sequence ID" value="KMK51719.1"/>
    <property type="molecule type" value="Genomic_DNA"/>
</dbReference>
<dbReference type="Proteomes" id="UP000036270">
    <property type="component" value="Unassembled WGS sequence"/>
</dbReference>
<feature type="transmembrane region" description="Helical" evidence="1">
    <location>
        <begin position="138"/>
        <end position="165"/>
    </location>
</feature>
<proteinExistence type="predicted"/>
<dbReference type="PATRIC" id="fig|67855.3.peg.879"/>
<reference evidence="2 3" key="1">
    <citation type="submission" date="2014-12" db="EMBL/GenBank/DDBJ databases">
        <title>Reclassification of Actinobacillus muris as Muribacter muris.</title>
        <authorList>
            <person name="Christensen H."/>
            <person name="Nicklas W."/>
            <person name="Bisgaard M."/>
        </authorList>
    </citation>
    <scope>NUCLEOTIDE SEQUENCE [LARGE SCALE GENOMIC DNA]</scope>
    <source>
        <strain evidence="2 3">Ackerman80-443D</strain>
    </source>
</reference>
<dbReference type="STRING" id="67855.RO21_05070"/>
<evidence type="ECO:0000256" key="1">
    <source>
        <dbReference type="SAM" id="Phobius"/>
    </source>
</evidence>
<keyword evidence="1" id="KW-0812">Transmembrane</keyword>
<dbReference type="AlphaFoldDB" id="A0A0J5P898"/>
<name>A0A0J5P898_9PAST</name>
<evidence type="ECO:0000313" key="2">
    <source>
        <dbReference type="EMBL" id="KMK51719.1"/>
    </source>
</evidence>
<feature type="transmembrane region" description="Helical" evidence="1">
    <location>
        <begin position="218"/>
        <end position="239"/>
    </location>
</feature>
<evidence type="ECO:0000313" key="3">
    <source>
        <dbReference type="Proteomes" id="UP000036270"/>
    </source>
</evidence>
<keyword evidence="1" id="KW-1133">Transmembrane helix</keyword>
<feature type="transmembrane region" description="Helical" evidence="1">
    <location>
        <begin position="64"/>
        <end position="86"/>
    </location>
</feature>
<organism evidence="2 3">
    <name type="scientific">Muribacter muris</name>
    <dbReference type="NCBI Taxonomy" id="67855"/>
    <lineage>
        <taxon>Bacteria</taxon>
        <taxon>Pseudomonadati</taxon>
        <taxon>Pseudomonadota</taxon>
        <taxon>Gammaproteobacteria</taxon>
        <taxon>Pasteurellales</taxon>
        <taxon>Pasteurellaceae</taxon>
        <taxon>Muribacter</taxon>
    </lineage>
</organism>
<sequence length="245" mass="27511">MPIQFPTLLQDSWNFIRNQLNFTFIGLGLLMLVQLLLFYFTPKLAIDPTTLTPEMLDKYARESLLASLPVLLISAIGILLHILLVLNIKSINNGQYHHFFQHIGTAFGRILPFIGLYILMSLPMSIGSVARVVGQAGGFSIIALPLMVTGIFIFVKWCLAGYVYLVEEPQKRVFETLAFTWQMSRGKMGILFLFCLLSYLFPTVITSLIGNIGGIGSVLSHIVAAFLSLFVTVFGFRFYQAYRQI</sequence>